<dbReference type="Pfam" id="PF05362">
    <property type="entry name" value="Lon_C"/>
    <property type="match status" value="1"/>
</dbReference>
<dbReference type="EMBL" id="MN738855">
    <property type="protein sequence ID" value="QHT28331.1"/>
    <property type="molecule type" value="Genomic_DNA"/>
</dbReference>
<dbReference type="InterPro" id="IPR008269">
    <property type="entry name" value="Lon_proteolytic"/>
</dbReference>
<dbReference type="InterPro" id="IPR027417">
    <property type="entry name" value="P-loop_NTPase"/>
</dbReference>
<dbReference type="Gene3D" id="3.30.230.10">
    <property type="match status" value="1"/>
</dbReference>
<dbReference type="PRINTS" id="PR00830">
    <property type="entry name" value="ENDOLAPTASE"/>
</dbReference>
<dbReference type="SMART" id="SM00382">
    <property type="entry name" value="AAA"/>
    <property type="match status" value="1"/>
</dbReference>
<dbReference type="PANTHER" id="PTHR43718">
    <property type="entry name" value="LON PROTEASE"/>
    <property type="match status" value="1"/>
</dbReference>
<dbReference type="GO" id="GO:0051131">
    <property type="term" value="P:chaperone-mediated protein complex assembly"/>
    <property type="evidence" value="ECO:0007669"/>
    <property type="project" value="TreeGrafter"/>
</dbReference>
<proteinExistence type="predicted"/>
<dbReference type="SUPFAM" id="SSF54211">
    <property type="entry name" value="Ribosomal protein S5 domain 2-like"/>
    <property type="match status" value="1"/>
</dbReference>
<dbReference type="InterPro" id="IPR003959">
    <property type="entry name" value="ATPase_AAA_core"/>
</dbReference>
<sequence>MDKSFDTYLIRRENKHVGKEQAPFDFLRTRITNTKDILSRFFLVLKKYQKEGVFQVTEVSVILDELNILNDGLTGLEETISLEIIDHKSCTSELNKIINKLAVCMKSHGSHNLFDMLIVCFGIDYFDGLTDEHIEMFGLLNKCFHPTNYKIILWSLINRNNQNKKASSFFEDIHIAETSKTLDVFPITKFQNESLSFKVHGGKIVFANEELEQTIIIYGYFDDVPLNYITNKIIHERIEYIKLNTPQTEHFLNVSFDIFIGSLTLRDLLVYELNALYDMFIGYNTYIKQLNNKAISKITREFMGLDLYEKRTMLLKLLIHKDNFELQFIAYLLYDLLSLDDKTGESPEQKAILESFPNIIKESFKGAMKQTIEYTNKLNNGDVQNSLPYEQRICLMKTKDYVKEKAINKLKELKSKSEDSGSKARQYLDGLLRIPFGIFRQEPILELMKTNNELFLSYVNNNKNALDIEVKNKYNSMEVIRYTNNKVKTLEILHNVECFEKINMVIDNIKKKDEIMVFGELINEKCEKYGLDKIVLNKYSNKNELKNELTIYILANNKVHRFIKDVVDSQKIVNFTYKYEKPQEMEKINSNFTKVQKYLDGVSDILDKSVHGHKNAKKQIERIVGQWVNGEQTGYCFGFEGPPGVGKTSIAKHGLSKCLTDDNGEARPFAFIAIGGSSNGSTLDGHNYTYVGSMWGKIVDILMETKCMNPIIFIDEIDKVSRTETGREIIGILTHLVDPTQNDEFQDKYFTGIDLDLSKALFVFSYNDVSLMDRILLDRIHRIKFDHLSLEDKVTICQDFMLPEIYEKMGQQGNIVIPKDVIEFAVEEYTCEAGVRKMKELMFEIVGEINLEFLKSECEHEFPYELTIEDMKQKYLKNRETIKPKKIHNASEVGIINGLWANALGRGGIIPIETNFVISGNLLDLKLTGMQGDVMKESMSVAKTLAWKLTPDEMKEKLIERFDKTKTQGVHIHCPDGATPKDGPSAGTAITVTLYSLLNNRKIKNTLAITGEMSLQGKVTAIGGLDLKIIGGIQAGVKTFLFPQENEKDFKKFMEKNEKNPVIEGIEFHAIETIEEALQYALEEE</sequence>
<dbReference type="Pfam" id="PF00004">
    <property type="entry name" value="AAA"/>
    <property type="match status" value="1"/>
</dbReference>
<organism evidence="4">
    <name type="scientific">viral metagenome</name>
    <dbReference type="NCBI Taxonomy" id="1070528"/>
    <lineage>
        <taxon>unclassified sequences</taxon>
        <taxon>metagenomes</taxon>
        <taxon>organismal metagenomes</taxon>
    </lineage>
</organism>
<dbReference type="PROSITE" id="PS51786">
    <property type="entry name" value="LON_PROTEOLYTIC"/>
    <property type="match status" value="1"/>
</dbReference>
<dbReference type="GO" id="GO:0006515">
    <property type="term" value="P:protein quality control for misfolded or incompletely synthesized proteins"/>
    <property type="evidence" value="ECO:0007669"/>
    <property type="project" value="TreeGrafter"/>
</dbReference>
<dbReference type="SUPFAM" id="SSF52540">
    <property type="entry name" value="P-loop containing nucleoside triphosphate hydrolases"/>
    <property type="match status" value="1"/>
</dbReference>
<evidence type="ECO:0000313" key="4">
    <source>
        <dbReference type="EMBL" id="QHT28331.1"/>
    </source>
</evidence>
<evidence type="ECO:0000256" key="1">
    <source>
        <dbReference type="ARBA" id="ARBA00022670"/>
    </source>
</evidence>
<dbReference type="Gene3D" id="1.10.8.60">
    <property type="match status" value="1"/>
</dbReference>
<dbReference type="GO" id="GO:0004252">
    <property type="term" value="F:serine-type endopeptidase activity"/>
    <property type="evidence" value="ECO:0007669"/>
    <property type="project" value="InterPro"/>
</dbReference>
<dbReference type="PANTHER" id="PTHR43718:SF2">
    <property type="entry name" value="LON PROTEASE HOMOLOG, MITOCHONDRIAL"/>
    <property type="match status" value="1"/>
</dbReference>
<keyword evidence="2" id="KW-0720">Serine protease</keyword>
<dbReference type="InterPro" id="IPR003593">
    <property type="entry name" value="AAA+_ATPase"/>
</dbReference>
<accession>A0A6C0EI69</accession>
<protein>
    <recommendedName>
        <fullName evidence="3">Lon proteolytic domain-containing protein</fullName>
    </recommendedName>
</protein>
<dbReference type="AlphaFoldDB" id="A0A6C0EI69"/>
<keyword evidence="1" id="KW-0645">Protease</keyword>
<dbReference type="GO" id="GO:0005759">
    <property type="term" value="C:mitochondrial matrix"/>
    <property type="evidence" value="ECO:0007669"/>
    <property type="project" value="TreeGrafter"/>
</dbReference>
<feature type="domain" description="Lon proteolytic" evidence="3">
    <location>
        <begin position="890"/>
        <end position="1084"/>
    </location>
</feature>
<keyword evidence="2" id="KW-0378">Hydrolase</keyword>
<evidence type="ECO:0000259" key="3">
    <source>
        <dbReference type="PROSITE" id="PS51786"/>
    </source>
</evidence>
<dbReference type="InterPro" id="IPR020568">
    <property type="entry name" value="Ribosomal_Su5_D2-typ_SF"/>
</dbReference>
<evidence type="ECO:0000256" key="2">
    <source>
        <dbReference type="ARBA" id="ARBA00022825"/>
    </source>
</evidence>
<name>A0A6C0EI69_9ZZZZ</name>
<dbReference type="GO" id="GO:0016887">
    <property type="term" value="F:ATP hydrolysis activity"/>
    <property type="evidence" value="ECO:0007669"/>
    <property type="project" value="InterPro"/>
</dbReference>
<reference evidence="4" key="1">
    <citation type="journal article" date="2020" name="Nature">
        <title>Giant virus diversity and host interactions through global metagenomics.</title>
        <authorList>
            <person name="Schulz F."/>
            <person name="Roux S."/>
            <person name="Paez-Espino D."/>
            <person name="Jungbluth S."/>
            <person name="Walsh D.A."/>
            <person name="Denef V.J."/>
            <person name="McMahon K.D."/>
            <person name="Konstantinidis K.T."/>
            <person name="Eloe-Fadrosh E.A."/>
            <person name="Kyrpides N.C."/>
            <person name="Woyke T."/>
        </authorList>
    </citation>
    <scope>NUCLEOTIDE SEQUENCE</scope>
    <source>
        <strain evidence="4">GVMAG-M-3300001348-25</strain>
    </source>
</reference>
<dbReference type="Gene3D" id="3.40.50.300">
    <property type="entry name" value="P-loop containing nucleotide triphosphate hydrolases"/>
    <property type="match status" value="1"/>
</dbReference>
<dbReference type="GO" id="GO:0004176">
    <property type="term" value="F:ATP-dependent peptidase activity"/>
    <property type="evidence" value="ECO:0007669"/>
    <property type="project" value="InterPro"/>
</dbReference>
<dbReference type="GO" id="GO:0003697">
    <property type="term" value="F:single-stranded DNA binding"/>
    <property type="evidence" value="ECO:0007669"/>
    <property type="project" value="TreeGrafter"/>
</dbReference>
<dbReference type="GO" id="GO:0005524">
    <property type="term" value="F:ATP binding"/>
    <property type="evidence" value="ECO:0007669"/>
    <property type="project" value="InterPro"/>
</dbReference>
<dbReference type="InterPro" id="IPR027065">
    <property type="entry name" value="Lon_Prtase"/>
</dbReference>
<dbReference type="InterPro" id="IPR014721">
    <property type="entry name" value="Ribsml_uS5_D2-typ_fold_subgr"/>
</dbReference>
<dbReference type="GO" id="GO:0007005">
    <property type="term" value="P:mitochondrion organization"/>
    <property type="evidence" value="ECO:0007669"/>
    <property type="project" value="TreeGrafter"/>
</dbReference>